<gene>
    <name evidence="1" type="ORF">BDW47DRAFT_113602</name>
</gene>
<accession>A0A2I2EYZ9</accession>
<evidence type="ECO:0000313" key="1">
    <source>
        <dbReference type="EMBL" id="PLB33617.1"/>
    </source>
</evidence>
<dbReference type="RefSeq" id="XP_024667629.1">
    <property type="nucleotide sequence ID" value="XM_024814455.1"/>
</dbReference>
<dbReference type="Proteomes" id="UP000234585">
    <property type="component" value="Unassembled WGS sequence"/>
</dbReference>
<dbReference type="GeneID" id="36521615"/>
<protein>
    <submittedName>
        <fullName evidence="1">Uncharacterized protein</fullName>
    </submittedName>
</protein>
<reference evidence="1 2" key="1">
    <citation type="submission" date="2017-12" db="EMBL/GenBank/DDBJ databases">
        <authorList>
            <consortium name="DOE Joint Genome Institute"/>
            <person name="Haridas S."/>
            <person name="Kjaerbolling I."/>
            <person name="Vesth T.C."/>
            <person name="Frisvad J.C."/>
            <person name="Nybo J.L."/>
            <person name="Theobald S."/>
            <person name="Kuo A."/>
            <person name="Bowyer P."/>
            <person name="Matsuda Y."/>
            <person name="Mondo S."/>
            <person name="Lyhne E.K."/>
            <person name="Kogle M.E."/>
            <person name="Clum A."/>
            <person name="Lipzen A."/>
            <person name="Salamov A."/>
            <person name="Ngan C.Y."/>
            <person name="Daum C."/>
            <person name="Chiniquy J."/>
            <person name="Barry K."/>
            <person name="LaButti K."/>
            <person name="Simmons B.A."/>
            <person name="Magnuson J.K."/>
            <person name="Mortensen U.H."/>
            <person name="Larsen T.O."/>
            <person name="Grigoriev I.V."/>
            <person name="Baker S.E."/>
            <person name="Andersen M.R."/>
            <person name="Nordberg H.P."/>
            <person name="Cantor M.N."/>
            <person name="Hua S.X."/>
        </authorList>
    </citation>
    <scope>NUCLEOTIDE SEQUENCE [LARGE SCALE GENOMIC DNA]</scope>
    <source>
        <strain evidence="1 2">CBS 102.13</strain>
    </source>
</reference>
<sequence>MVEVTSSPQDSRSPVTRLRTRRVASIIAQHARLCPSHRRWSRLVECGRTTGPLAIQSRCRAPGRAEKGWGHCLVVLQHGWGDGCVLNTES</sequence>
<proteinExistence type="predicted"/>
<organism evidence="1 2">
    <name type="scientific">Aspergillus candidus</name>
    <dbReference type="NCBI Taxonomy" id="41067"/>
    <lineage>
        <taxon>Eukaryota</taxon>
        <taxon>Fungi</taxon>
        <taxon>Dikarya</taxon>
        <taxon>Ascomycota</taxon>
        <taxon>Pezizomycotina</taxon>
        <taxon>Eurotiomycetes</taxon>
        <taxon>Eurotiomycetidae</taxon>
        <taxon>Eurotiales</taxon>
        <taxon>Aspergillaceae</taxon>
        <taxon>Aspergillus</taxon>
        <taxon>Aspergillus subgen. Circumdati</taxon>
    </lineage>
</organism>
<name>A0A2I2EYZ9_ASPCN</name>
<dbReference type="AlphaFoldDB" id="A0A2I2EYZ9"/>
<dbReference type="EMBL" id="KZ559200">
    <property type="protein sequence ID" value="PLB33617.1"/>
    <property type="molecule type" value="Genomic_DNA"/>
</dbReference>
<keyword evidence="2" id="KW-1185">Reference proteome</keyword>
<evidence type="ECO:0000313" key="2">
    <source>
        <dbReference type="Proteomes" id="UP000234585"/>
    </source>
</evidence>